<proteinExistence type="predicted"/>
<dbReference type="Proteomes" id="UP000604825">
    <property type="component" value="Unassembled WGS sequence"/>
</dbReference>
<reference evidence="2" key="1">
    <citation type="submission" date="2020-10" db="EMBL/GenBank/DDBJ databases">
        <authorList>
            <person name="Han B."/>
            <person name="Lu T."/>
            <person name="Zhao Q."/>
            <person name="Huang X."/>
            <person name="Zhao Y."/>
        </authorList>
    </citation>
    <scope>NUCLEOTIDE SEQUENCE</scope>
</reference>
<accession>A0A811PVJ7</accession>
<dbReference type="Gene3D" id="1.20.1280.50">
    <property type="match status" value="1"/>
</dbReference>
<dbReference type="SUPFAM" id="SSF52047">
    <property type="entry name" value="RNI-like"/>
    <property type="match status" value="1"/>
</dbReference>
<dbReference type="InterPro" id="IPR036047">
    <property type="entry name" value="F-box-like_dom_sf"/>
</dbReference>
<dbReference type="PANTHER" id="PTHR34223">
    <property type="entry name" value="OS11G0201299 PROTEIN"/>
    <property type="match status" value="1"/>
</dbReference>
<evidence type="ECO:0000313" key="3">
    <source>
        <dbReference type="Proteomes" id="UP000604825"/>
    </source>
</evidence>
<dbReference type="InterPro" id="IPR001810">
    <property type="entry name" value="F-box_dom"/>
</dbReference>
<dbReference type="InterPro" id="IPR032675">
    <property type="entry name" value="LRR_dom_sf"/>
</dbReference>
<dbReference type="SUPFAM" id="SSF81383">
    <property type="entry name" value="F-box domain"/>
    <property type="match status" value="1"/>
</dbReference>
<feature type="domain" description="F-box" evidence="1">
    <location>
        <begin position="4"/>
        <end position="40"/>
    </location>
</feature>
<dbReference type="EMBL" id="CAJGYO010000007">
    <property type="protein sequence ID" value="CAD6246671.1"/>
    <property type="molecule type" value="Genomic_DNA"/>
</dbReference>
<keyword evidence="3" id="KW-1185">Reference proteome</keyword>
<sequence>MDAGDRISDLPDELLHHAMSFLPARDVVRTCVLSTRWRHLWVSMPYLSVDTGDFINQRSFIKFVTSLLLSRGCGPLDSFRLDANGPGIFLENFRDTACLWICHALRSNVHTLSIMDHELKEEGEGESEERPDAFWLGHCPFMSLYLKKLHLRGVSVDKCFAKNLFSGCTALEDLDMINCVILATEFSSTTLKRLSIDYHGFCRSEGYDYEDIVINMPSLISLHIGALCAMLSLVDVQSLITASVCLDDQNATFAGACNILGALSSVKNLELLFPVCVLFGSEHFALCRSIAAVDCPFKETMRRFQCEKLKKVEIICPQGDRRVGMLVTILLTRIISPPEISVKPSPDIPWNTAYFSYKWTSLG</sequence>
<dbReference type="PANTHER" id="PTHR34223:SF66">
    <property type="entry name" value="F-BOX DOMAIN-CONTAINING PROTEIN"/>
    <property type="match status" value="1"/>
</dbReference>
<dbReference type="PROSITE" id="PS50181">
    <property type="entry name" value="FBOX"/>
    <property type="match status" value="1"/>
</dbReference>
<dbReference type="InterPro" id="IPR053781">
    <property type="entry name" value="F-box_AtFBL13-like"/>
</dbReference>
<dbReference type="InterPro" id="IPR053197">
    <property type="entry name" value="F-box_SCFL_complex_component"/>
</dbReference>
<dbReference type="Gene3D" id="3.80.10.10">
    <property type="entry name" value="Ribonuclease Inhibitor"/>
    <property type="match status" value="1"/>
</dbReference>
<dbReference type="CDD" id="cd22160">
    <property type="entry name" value="F-box_AtFBL13-like"/>
    <property type="match status" value="1"/>
</dbReference>
<organism evidence="2 3">
    <name type="scientific">Miscanthus lutarioriparius</name>
    <dbReference type="NCBI Taxonomy" id="422564"/>
    <lineage>
        <taxon>Eukaryota</taxon>
        <taxon>Viridiplantae</taxon>
        <taxon>Streptophyta</taxon>
        <taxon>Embryophyta</taxon>
        <taxon>Tracheophyta</taxon>
        <taxon>Spermatophyta</taxon>
        <taxon>Magnoliopsida</taxon>
        <taxon>Liliopsida</taxon>
        <taxon>Poales</taxon>
        <taxon>Poaceae</taxon>
        <taxon>PACMAD clade</taxon>
        <taxon>Panicoideae</taxon>
        <taxon>Andropogonodae</taxon>
        <taxon>Andropogoneae</taxon>
        <taxon>Saccharinae</taxon>
        <taxon>Miscanthus</taxon>
    </lineage>
</organism>
<name>A0A811PVJ7_9POAL</name>
<comment type="caution">
    <text evidence="2">The sequence shown here is derived from an EMBL/GenBank/DDBJ whole genome shotgun (WGS) entry which is preliminary data.</text>
</comment>
<dbReference type="Pfam" id="PF00646">
    <property type="entry name" value="F-box"/>
    <property type="match status" value="1"/>
</dbReference>
<gene>
    <name evidence="2" type="ORF">NCGR_LOCUS30917</name>
</gene>
<evidence type="ECO:0000313" key="2">
    <source>
        <dbReference type="EMBL" id="CAD6246671.1"/>
    </source>
</evidence>
<protein>
    <recommendedName>
        <fullName evidence="1">F-box domain-containing protein</fullName>
    </recommendedName>
</protein>
<evidence type="ECO:0000259" key="1">
    <source>
        <dbReference type="PROSITE" id="PS50181"/>
    </source>
</evidence>
<dbReference type="AlphaFoldDB" id="A0A811PVJ7"/>
<dbReference type="OrthoDB" id="684256at2759"/>